<dbReference type="Proteomes" id="UP001221898">
    <property type="component" value="Unassembled WGS sequence"/>
</dbReference>
<gene>
    <name evidence="6" type="ORF">AAFF_G00338310</name>
</gene>
<dbReference type="GO" id="GO:0005856">
    <property type="term" value="C:cytoskeleton"/>
    <property type="evidence" value="ECO:0007669"/>
    <property type="project" value="UniProtKB-SubCell"/>
</dbReference>
<comment type="subcellular location">
    <subcellularLocation>
        <location evidence="1">Cytoplasm</location>
        <location evidence="1">Cytoskeleton</location>
    </subcellularLocation>
</comment>
<dbReference type="Gene3D" id="3.90.810.10">
    <property type="entry name" value="CRIB domain"/>
    <property type="match status" value="1"/>
</dbReference>
<evidence type="ECO:0000313" key="6">
    <source>
        <dbReference type="EMBL" id="KAJ8366894.1"/>
    </source>
</evidence>
<evidence type="ECO:0000313" key="7">
    <source>
        <dbReference type="Proteomes" id="UP001221898"/>
    </source>
</evidence>
<proteinExistence type="predicted"/>
<reference evidence="6" key="1">
    <citation type="journal article" date="2023" name="Science">
        <title>Genome structures resolve the early diversification of teleost fishes.</title>
        <authorList>
            <person name="Parey E."/>
            <person name="Louis A."/>
            <person name="Montfort J."/>
            <person name="Bouchez O."/>
            <person name="Roques C."/>
            <person name="Iampietro C."/>
            <person name="Lluch J."/>
            <person name="Castinel A."/>
            <person name="Donnadieu C."/>
            <person name="Desvignes T."/>
            <person name="Floi Bucao C."/>
            <person name="Jouanno E."/>
            <person name="Wen M."/>
            <person name="Mejri S."/>
            <person name="Dirks R."/>
            <person name="Jansen H."/>
            <person name="Henkel C."/>
            <person name="Chen W.J."/>
            <person name="Zahm M."/>
            <person name="Cabau C."/>
            <person name="Klopp C."/>
            <person name="Thompson A.W."/>
            <person name="Robinson-Rechavi M."/>
            <person name="Braasch I."/>
            <person name="Lecointre G."/>
            <person name="Bobe J."/>
            <person name="Postlethwait J.H."/>
            <person name="Berthelot C."/>
            <person name="Roest Crollius H."/>
            <person name="Guiguen Y."/>
        </authorList>
    </citation>
    <scope>NUCLEOTIDE SEQUENCE</scope>
    <source>
        <strain evidence="6">NC1722</strain>
    </source>
</reference>
<keyword evidence="3" id="KW-0597">Phosphoprotein</keyword>
<keyword evidence="2" id="KW-0963">Cytoplasm</keyword>
<name>A0AAD7VZZ6_9TELE</name>
<feature type="region of interest" description="Disordered" evidence="5">
    <location>
        <begin position="43"/>
        <end position="102"/>
    </location>
</feature>
<dbReference type="InterPro" id="IPR011026">
    <property type="entry name" value="WAS_C"/>
</dbReference>
<keyword evidence="4" id="KW-0206">Cytoskeleton</keyword>
<comment type="caution">
    <text evidence="6">The sequence shown here is derived from an EMBL/GenBank/DDBJ whole genome shotgun (WGS) entry which is preliminary data.</text>
</comment>
<dbReference type="EMBL" id="JAINUG010000530">
    <property type="protein sequence ID" value="KAJ8366894.1"/>
    <property type="molecule type" value="Genomic_DNA"/>
</dbReference>
<evidence type="ECO:0000256" key="3">
    <source>
        <dbReference type="ARBA" id="ARBA00022553"/>
    </source>
</evidence>
<sequence>MAVTRRIINKLTKKDAVAHTATVLREIDLRDQAEDLEEAYARQGASSVAGMGDTGGRASDPSFTQMEAFRDLRPSEGSGEVTPMRQDQSRPDHPERFDSRARALYRDPEMKILFDLCGISEAQLRDKETSKVIYDFIEKQGGVEAVKNELRKQTEAFGAGPGSSP</sequence>
<evidence type="ECO:0000256" key="2">
    <source>
        <dbReference type="ARBA" id="ARBA00022490"/>
    </source>
</evidence>
<evidence type="ECO:0000256" key="1">
    <source>
        <dbReference type="ARBA" id="ARBA00004245"/>
    </source>
</evidence>
<evidence type="ECO:0000256" key="4">
    <source>
        <dbReference type="ARBA" id="ARBA00023212"/>
    </source>
</evidence>
<keyword evidence="7" id="KW-1185">Reference proteome</keyword>
<dbReference type="AlphaFoldDB" id="A0AAD7VZZ6"/>
<dbReference type="SUPFAM" id="SSF47912">
    <property type="entry name" value="Wiscott-Aldrich syndrome protein, WASP, C-terminal domain"/>
    <property type="match status" value="1"/>
</dbReference>
<protein>
    <submittedName>
        <fullName evidence="6">Uncharacterized protein</fullName>
    </submittedName>
</protein>
<organism evidence="6 7">
    <name type="scientific">Aldrovandia affinis</name>
    <dbReference type="NCBI Taxonomy" id="143900"/>
    <lineage>
        <taxon>Eukaryota</taxon>
        <taxon>Metazoa</taxon>
        <taxon>Chordata</taxon>
        <taxon>Craniata</taxon>
        <taxon>Vertebrata</taxon>
        <taxon>Euteleostomi</taxon>
        <taxon>Actinopterygii</taxon>
        <taxon>Neopterygii</taxon>
        <taxon>Teleostei</taxon>
        <taxon>Notacanthiformes</taxon>
        <taxon>Halosauridae</taxon>
        <taxon>Aldrovandia</taxon>
    </lineage>
</organism>
<dbReference type="InterPro" id="IPR036936">
    <property type="entry name" value="CRIB_dom_sf"/>
</dbReference>
<accession>A0AAD7VZZ6</accession>
<dbReference type="GO" id="GO:0007015">
    <property type="term" value="P:actin filament organization"/>
    <property type="evidence" value="ECO:0007669"/>
    <property type="project" value="InterPro"/>
</dbReference>
<evidence type="ECO:0000256" key="5">
    <source>
        <dbReference type="SAM" id="MobiDB-lite"/>
    </source>
</evidence>
<feature type="compositionally biased region" description="Basic and acidic residues" evidence="5">
    <location>
        <begin position="87"/>
        <end position="102"/>
    </location>
</feature>